<evidence type="ECO:0000313" key="2">
    <source>
        <dbReference type="Proteomes" id="UP000007993"/>
    </source>
</evidence>
<name>K5DN93_RHOBT</name>
<protein>
    <submittedName>
        <fullName evidence="1">Uncharacterized protein</fullName>
    </submittedName>
</protein>
<dbReference type="AlphaFoldDB" id="K5DN93"/>
<sequence>MPKARGFRGLLFKLTGKTMMYQHSVVGTSNEPTRNVHGSTGE</sequence>
<gene>
    <name evidence="1" type="ORF">RBSH_00381</name>
</gene>
<comment type="caution">
    <text evidence="1">The sequence shown here is derived from an EMBL/GenBank/DDBJ whole genome shotgun (WGS) entry which is preliminary data.</text>
</comment>
<dbReference type="EMBL" id="AMCW01000010">
    <property type="protein sequence ID" value="EKK04349.1"/>
    <property type="molecule type" value="Genomic_DNA"/>
</dbReference>
<evidence type="ECO:0000313" key="1">
    <source>
        <dbReference type="EMBL" id="EKK04349.1"/>
    </source>
</evidence>
<reference evidence="1 2" key="1">
    <citation type="journal article" date="2013" name="Mar. Genomics">
        <title>Expression of sulfatases in Rhodopirellula baltica and the diversity of sulfatases in the genus Rhodopirellula.</title>
        <authorList>
            <person name="Wegner C.E."/>
            <person name="Richter-Heitmann T."/>
            <person name="Klindworth A."/>
            <person name="Klockow C."/>
            <person name="Richter M."/>
            <person name="Achstetter T."/>
            <person name="Glockner F.O."/>
            <person name="Harder J."/>
        </authorList>
    </citation>
    <scope>NUCLEOTIDE SEQUENCE [LARGE SCALE GENOMIC DNA]</scope>
    <source>
        <strain evidence="1 2">SH28</strain>
    </source>
</reference>
<dbReference type="Proteomes" id="UP000007993">
    <property type="component" value="Unassembled WGS sequence"/>
</dbReference>
<accession>K5DN93</accession>
<proteinExistence type="predicted"/>
<organism evidence="1 2">
    <name type="scientific">Rhodopirellula baltica SH28</name>
    <dbReference type="NCBI Taxonomy" id="993517"/>
    <lineage>
        <taxon>Bacteria</taxon>
        <taxon>Pseudomonadati</taxon>
        <taxon>Planctomycetota</taxon>
        <taxon>Planctomycetia</taxon>
        <taxon>Pirellulales</taxon>
        <taxon>Pirellulaceae</taxon>
        <taxon>Rhodopirellula</taxon>
    </lineage>
</organism>
<dbReference type="PATRIC" id="fig|993517.3.peg.420"/>